<gene>
    <name evidence="3" type="ORF">DI586_10695</name>
</gene>
<dbReference type="PANTHER" id="PTHR43581:SF4">
    <property type="entry name" value="ATP_GTP PHOSPHATASE"/>
    <property type="match status" value="1"/>
</dbReference>
<dbReference type="AlphaFoldDB" id="A0A2W5H6Y5"/>
<evidence type="ECO:0000259" key="2">
    <source>
        <dbReference type="Pfam" id="PF13304"/>
    </source>
</evidence>
<feature type="domain" description="Endonuclease GajA/Old nuclease/RecF-like AAA" evidence="1">
    <location>
        <begin position="1"/>
        <end position="46"/>
    </location>
</feature>
<dbReference type="InterPro" id="IPR051396">
    <property type="entry name" value="Bact_Antivir_Def_Nuclease"/>
</dbReference>
<evidence type="ECO:0000259" key="1">
    <source>
        <dbReference type="Pfam" id="PF13175"/>
    </source>
</evidence>
<dbReference type="Pfam" id="PF13175">
    <property type="entry name" value="AAA_15"/>
    <property type="match status" value="1"/>
</dbReference>
<accession>A0A2W5H6Y5</accession>
<dbReference type="GO" id="GO:0005524">
    <property type="term" value="F:ATP binding"/>
    <property type="evidence" value="ECO:0007669"/>
    <property type="project" value="InterPro"/>
</dbReference>
<dbReference type="InterPro" id="IPR027417">
    <property type="entry name" value="P-loop_NTPase"/>
</dbReference>
<dbReference type="InterPro" id="IPR041685">
    <property type="entry name" value="AAA_GajA/Old/RecF-like"/>
</dbReference>
<organism evidence="3 4">
    <name type="scientific">Micavibrio aeruginosavorus</name>
    <dbReference type="NCBI Taxonomy" id="349221"/>
    <lineage>
        <taxon>Bacteria</taxon>
        <taxon>Pseudomonadati</taxon>
        <taxon>Bdellovibrionota</taxon>
        <taxon>Bdellovibrionia</taxon>
        <taxon>Bdellovibrionales</taxon>
        <taxon>Pseudobdellovibrionaceae</taxon>
        <taxon>Micavibrio</taxon>
    </lineage>
</organism>
<reference evidence="3 4" key="1">
    <citation type="submission" date="2017-08" db="EMBL/GenBank/DDBJ databases">
        <title>Infants hospitalized years apart are colonized by the same room-sourced microbial strains.</title>
        <authorList>
            <person name="Brooks B."/>
            <person name="Olm M.R."/>
            <person name="Firek B.A."/>
            <person name="Baker R."/>
            <person name="Thomas B.C."/>
            <person name="Morowitz M.J."/>
            <person name="Banfield J.F."/>
        </authorList>
    </citation>
    <scope>NUCLEOTIDE SEQUENCE [LARGE SCALE GENOMIC DNA]</scope>
    <source>
        <strain evidence="3">S2_006_000_R2_64</strain>
    </source>
</reference>
<dbReference type="EMBL" id="QFOT01000167">
    <property type="protein sequence ID" value="PZP53746.1"/>
    <property type="molecule type" value="Genomic_DNA"/>
</dbReference>
<dbReference type="Proteomes" id="UP000249739">
    <property type="component" value="Unassembled WGS sequence"/>
</dbReference>
<dbReference type="PANTHER" id="PTHR43581">
    <property type="entry name" value="ATP/GTP PHOSPHATASE"/>
    <property type="match status" value="1"/>
</dbReference>
<protein>
    <recommendedName>
        <fullName evidence="5">AAA+ ATPase domain-containing protein</fullName>
    </recommendedName>
</protein>
<evidence type="ECO:0000313" key="4">
    <source>
        <dbReference type="Proteomes" id="UP000249739"/>
    </source>
</evidence>
<dbReference type="GO" id="GO:0016887">
    <property type="term" value="F:ATP hydrolysis activity"/>
    <property type="evidence" value="ECO:0007669"/>
    <property type="project" value="InterPro"/>
</dbReference>
<sequence>MKLTKIEIKKFKNLSTVAFELGSVNYLVGGNNAGKSSVLQAIHTAVSTAQTSAAKGWKIIPDNELRYCPTGKFPEIGHKTLLENVQTGNRSTITFYGETDEGEAVSYNVQLYAGRNAGAGIERTGSAALGGPICKQSPPFSIYVPGLAGIPHHEEFKSKGSVLRKIAGGEANIVLRNILLQIKKAGMLDNLIVRTREVFPEFRLEVNFDESSDQFISVKASTKNSGNVQPLDLMGTGILQAIQLFSYTLLFQPTLLLLDEPDSHLHPTNQICIINTLQSIAEDVGTKIILATHSRHLINSVPEDANVFWLDNGRVKSSGDLDKVKLLSELGALDQADELTKEVIILTEDNDKKYLKAVIKHMGLPSNKIGIVSYNGVGNSNVAIQIVKDLKIDSSKVIVHRDRDFLTKEEAKIWRQMVKDHGFNSYVANQDIEHIFAHPHHLAALTGLTSKQMVDFLDNIIEDSEDEFRKKFRTKRQEIIKKLYPDGGAPQTATLCPPDKPLDRKEHTLGKDLLPKIRQEAPNRLGIKLEPLKISTHSPEIAPALLKMIKGILDTA</sequence>
<comment type="caution">
    <text evidence="3">The sequence shown here is derived from an EMBL/GenBank/DDBJ whole genome shotgun (WGS) entry which is preliminary data.</text>
</comment>
<proteinExistence type="predicted"/>
<name>A0A2W5H6Y5_9BACT</name>
<feature type="domain" description="ATPase AAA-type core" evidence="2">
    <location>
        <begin position="177"/>
        <end position="298"/>
    </location>
</feature>
<dbReference type="SUPFAM" id="SSF52540">
    <property type="entry name" value="P-loop containing nucleoside triphosphate hydrolases"/>
    <property type="match status" value="1"/>
</dbReference>
<evidence type="ECO:0000313" key="3">
    <source>
        <dbReference type="EMBL" id="PZP53746.1"/>
    </source>
</evidence>
<dbReference type="InterPro" id="IPR003959">
    <property type="entry name" value="ATPase_AAA_core"/>
</dbReference>
<evidence type="ECO:0008006" key="5">
    <source>
        <dbReference type="Google" id="ProtNLM"/>
    </source>
</evidence>
<dbReference type="Pfam" id="PF13304">
    <property type="entry name" value="AAA_21"/>
    <property type="match status" value="1"/>
</dbReference>
<dbReference type="Gene3D" id="3.40.50.300">
    <property type="entry name" value="P-loop containing nucleotide triphosphate hydrolases"/>
    <property type="match status" value="2"/>
</dbReference>